<comment type="catalytic activity">
    <reaction evidence="6">
        <text>cytidine(1402) in 16S rRNA + S-adenosyl-L-methionine = N(4)-methylcytidine(1402) in 16S rRNA + S-adenosyl-L-homocysteine + H(+)</text>
        <dbReference type="Rhea" id="RHEA:42928"/>
        <dbReference type="Rhea" id="RHEA-COMP:10286"/>
        <dbReference type="Rhea" id="RHEA-COMP:10287"/>
        <dbReference type="ChEBI" id="CHEBI:15378"/>
        <dbReference type="ChEBI" id="CHEBI:57856"/>
        <dbReference type="ChEBI" id="CHEBI:59789"/>
        <dbReference type="ChEBI" id="CHEBI:74506"/>
        <dbReference type="ChEBI" id="CHEBI:82748"/>
        <dbReference type="EC" id="2.1.1.199"/>
    </reaction>
</comment>
<evidence type="ECO:0000256" key="5">
    <source>
        <dbReference type="ARBA" id="ARBA00022691"/>
    </source>
</evidence>
<evidence type="ECO:0000256" key="4">
    <source>
        <dbReference type="ARBA" id="ARBA00022679"/>
    </source>
</evidence>
<evidence type="ECO:0000313" key="8">
    <source>
        <dbReference type="Proteomes" id="UP000230292"/>
    </source>
</evidence>
<dbReference type="GO" id="GO:0070475">
    <property type="term" value="P:rRNA base methylation"/>
    <property type="evidence" value="ECO:0007669"/>
    <property type="project" value="UniProtKB-UniRule"/>
</dbReference>
<reference evidence="7 8" key="1">
    <citation type="submission" date="2017-09" db="EMBL/GenBank/DDBJ databases">
        <title>Depth-based differentiation of microbial function through sediment-hosted aquifers and enrichment of novel symbionts in the deep terrestrial subsurface.</title>
        <authorList>
            <person name="Probst A.J."/>
            <person name="Ladd B."/>
            <person name="Jarett J.K."/>
            <person name="Geller-Mcgrath D.E."/>
            <person name="Sieber C.M."/>
            <person name="Emerson J.B."/>
            <person name="Anantharaman K."/>
            <person name="Thomas B.C."/>
            <person name="Malmstrom R."/>
            <person name="Stieglmeier M."/>
            <person name="Klingl A."/>
            <person name="Woyke T."/>
            <person name="Ryan C.M."/>
            <person name="Banfield J.F."/>
        </authorList>
    </citation>
    <scope>NUCLEOTIDE SEQUENCE [LARGE SCALE GENOMIC DNA]</scope>
    <source>
        <strain evidence="7">CG15_BIG_FIL_POST_REV_8_21_14_020_45_12</strain>
    </source>
</reference>
<dbReference type="Gene3D" id="3.40.50.150">
    <property type="entry name" value="Vaccinia Virus protein VP39"/>
    <property type="match status" value="1"/>
</dbReference>
<dbReference type="PANTHER" id="PTHR11265">
    <property type="entry name" value="S-ADENOSYL-METHYLTRANSFERASE MRAW"/>
    <property type="match status" value="1"/>
</dbReference>
<dbReference type="EC" id="2.1.1.199" evidence="6"/>
<dbReference type="GO" id="GO:0071424">
    <property type="term" value="F:rRNA (cytosine-N4-)-methyltransferase activity"/>
    <property type="evidence" value="ECO:0007669"/>
    <property type="project" value="UniProtKB-UniRule"/>
</dbReference>
<feature type="binding site" evidence="6">
    <location>
        <begin position="30"/>
        <end position="32"/>
    </location>
    <ligand>
        <name>S-adenosyl-L-methionine</name>
        <dbReference type="ChEBI" id="CHEBI:59789"/>
    </ligand>
</feature>
<keyword evidence="6" id="KW-0963">Cytoplasm</keyword>
<dbReference type="AlphaFoldDB" id="A0A2M7H3K7"/>
<dbReference type="InterPro" id="IPR029063">
    <property type="entry name" value="SAM-dependent_MTases_sf"/>
</dbReference>
<evidence type="ECO:0000256" key="2">
    <source>
        <dbReference type="ARBA" id="ARBA00022552"/>
    </source>
</evidence>
<comment type="caution">
    <text evidence="7">The sequence shown here is derived from an EMBL/GenBank/DDBJ whole genome shotgun (WGS) entry which is preliminary data.</text>
</comment>
<evidence type="ECO:0000313" key="7">
    <source>
        <dbReference type="EMBL" id="PIW36815.1"/>
    </source>
</evidence>
<keyword evidence="3 6" id="KW-0489">Methyltransferase</keyword>
<dbReference type="Pfam" id="PF01795">
    <property type="entry name" value="Methyltransf_5"/>
    <property type="match status" value="1"/>
</dbReference>
<proteinExistence type="inferred from homology"/>
<comment type="subcellular location">
    <subcellularLocation>
        <location evidence="6">Cytoplasm</location>
    </subcellularLocation>
</comment>
<dbReference type="PIRSF" id="PIRSF004486">
    <property type="entry name" value="MraW"/>
    <property type="match status" value="1"/>
</dbReference>
<dbReference type="SUPFAM" id="SSF81799">
    <property type="entry name" value="Putative methyltransferase TM0872, insert domain"/>
    <property type="match status" value="1"/>
</dbReference>
<dbReference type="InterPro" id="IPR023397">
    <property type="entry name" value="SAM-dep_MeTrfase_MraW_recog"/>
</dbReference>
<accession>A0A2M7H3K7</accession>
<dbReference type="EMBL" id="PFGC01000039">
    <property type="protein sequence ID" value="PIW36815.1"/>
    <property type="molecule type" value="Genomic_DNA"/>
</dbReference>
<sequence length="309" mass="34232">MHVPVLLQEVCEGLRLTAGTNCLDGTVGLGGHARKILRLTAPTGRVVGFDRDSKTLAAAKETLVEFGNRFIPIHDTYANLAVHSAELEVAKPIGAILLDLGLSSLQLDDQDRGFAWRYPEARLDMRFDVSGGETVADLLNRRTEEELAVLFSKYGEVRRSKGLAREIVARREQQSFATAGDLLAAVEKVMPNRPHLRTHPATTVFQALRIAVNRELDQLEEFLPRAIDLLAPGGRLAIISFHSIEDRIVKKFLRKAATECVCPPEILECRCEHHASVKNITKKPIVPSDEEVAVNPRSRSAKLRIAEKI</sequence>
<keyword evidence="2 6" id="KW-0698">rRNA processing</keyword>
<evidence type="ECO:0000256" key="6">
    <source>
        <dbReference type="HAMAP-Rule" id="MF_01007"/>
    </source>
</evidence>
<comment type="function">
    <text evidence="6">Specifically methylates the N4 position of cytidine in position 1402 (C1402) of 16S rRNA.</text>
</comment>
<name>A0A2M7H3K7_9BACT</name>
<gene>
    <name evidence="6" type="primary">rsmH</name>
    <name evidence="7" type="ORF">COW24_03390</name>
</gene>
<organism evidence="7 8">
    <name type="scientific">Candidatus Kerfeldbacteria bacterium CG15_BIG_FIL_POST_REV_8_21_14_020_45_12</name>
    <dbReference type="NCBI Taxonomy" id="2014247"/>
    <lineage>
        <taxon>Bacteria</taxon>
        <taxon>Candidatus Kerfeldiibacteriota</taxon>
    </lineage>
</organism>
<dbReference type="NCBIfam" id="TIGR00006">
    <property type="entry name" value="16S rRNA (cytosine(1402)-N(4))-methyltransferase RsmH"/>
    <property type="match status" value="1"/>
</dbReference>
<dbReference type="PANTHER" id="PTHR11265:SF0">
    <property type="entry name" value="12S RRNA N4-METHYLCYTIDINE METHYLTRANSFERASE"/>
    <property type="match status" value="1"/>
</dbReference>
<comment type="similarity">
    <text evidence="1 6">Belongs to the methyltransferase superfamily. RsmH family.</text>
</comment>
<dbReference type="SUPFAM" id="SSF53335">
    <property type="entry name" value="S-adenosyl-L-methionine-dependent methyltransferases"/>
    <property type="match status" value="1"/>
</dbReference>
<protein>
    <recommendedName>
        <fullName evidence="6">Ribosomal RNA small subunit methyltransferase H</fullName>
        <ecNumber evidence="6">2.1.1.199</ecNumber>
    </recommendedName>
    <alternativeName>
        <fullName evidence="6">16S rRNA m(4)C1402 methyltransferase</fullName>
    </alternativeName>
    <alternativeName>
        <fullName evidence="6">rRNA (cytosine-N(4)-)-methyltransferase RsmH</fullName>
    </alternativeName>
</protein>
<feature type="binding site" evidence="6">
    <location>
        <position position="77"/>
    </location>
    <ligand>
        <name>S-adenosyl-L-methionine</name>
        <dbReference type="ChEBI" id="CHEBI:59789"/>
    </ligand>
</feature>
<feature type="binding site" evidence="6">
    <location>
        <position position="106"/>
    </location>
    <ligand>
        <name>S-adenosyl-L-methionine</name>
        <dbReference type="ChEBI" id="CHEBI:59789"/>
    </ligand>
</feature>
<dbReference type="Gene3D" id="1.10.150.170">
    <property type="entry name" value="Putative methyltransferase TM0872, insert domain"/>
    <property type="match status" value="1"/>
</dbReference>
<feature type="binding site" evidence="6">
    <location>
        <position position="99"/>
    </location>
    <ligand>
        <name>S-adenosyl-L-methionine</name>
        <dbReference type="ChEBI" id="CHEBI:59789"/>
    </ligand>
</feature>
<dbReference type="GO" id="GO:0005737">
    <property type="term" value="C:cytoplasm"/>
    <property type="evidence" value="ECO:0007669"/>
    <property type="project" value="UniProtKB-SubCell"/>
</dbReference>
<keyword evidence="4 6" id="KW-0808">Transferase</keyword>
<dbReference type="Proteomes" id="UP000230292">
    <property type="component" value="Unassembled WGS sequence"/>
</dbReference>
<evidence type="ECO:0000256" key="1">
    <source>
        <dbReference type="ARBA" id="ARBA00010396"/>
    </source>
</evidence>
<dbReference type="InterPro" id="IPR002903">
    <property type="entry name" value="RsmH"/>
</dbReference>
<feature type="binding site" evidence="6">
    <location>
        <position position="50"/>
    </location>
    <ligand>
        <name>S-adenosyl-L-methionine</name>
        <dbReference type="ChEBI" id="CHEBI:59789"/>
    </ligand>
</feature>
<dbReference type="HAMAP" id="MF_01007">
    <property type="entry name" value="16SrRNA_methyltr_H"/>
    <property type="match status" value="1"/>
</dbReference>
<keyword evidence="5 6" id="KW-0949">S-adenosyl-L-methionine</keyword>
<evidence type="ECO:0000256" key="3">
    <source>
        <dbReference type="ARBA" id="ARBA00022603"/>
    </source>
</evidence>